<evidence type="ECO:0000259" key="2">
    <source>
        <dbReference type="Pfam" id="PF22570"/>
    </source>
</evidence>
<keyword evidence="1" id="KW-0812">Transmembrane</keyword>
<sequence>MSNKSSYEWRKQMMWGLLLIGFGTLVLLDQLDVYHVDGLWHYAPLVLTVMGVNKMIGFPTAKDFTTGLWMVFVSLWLFAVFENLFGLTFSNGWPVPVIFCGVTMILEPFIERRLAPETEPANEK</sequence>
<keyword evidence="1" id="KW-0472">Membrane</keyword>
<feature type="domain" description="LiaF transmembrane" evidence="2">
    <location>
        <begin position="14"/>
        <end position="108"/>
    </location>
</feature>
<comment type="caution">
    <text evidence="3">The sequence shown here is derived from an EMBL/GenBank/DDBJ whole genome shotgun (WGS) entry which is preliminary data.</text>
</comment>
<feature type="transmembrane region" description="Helical" evidence="1">
    <location>
        <begin position="68"/>
        <end position="87"/>
    </location>
</feature>
<organism evidence="3 4">
    <name type="scientific">Massilia atriviolacea</name>
    <dbReference type="NCBI Taxonomy" id="2495579"/>
    <lineage>
        <taxon>Bacteria</taxon>
        <taxon>Pseudomonadati</taxon>
        <taxon>Pseudomonadota</taxon>
        <taxon>Betaproteobacteria</taxon>
        <taxon>Burkholderiales</taxon>
        <taxon>Oxalobacteraceae</taxon>
        <taxon>Telluria group</taxon>
        <taxon>Massilia</taxon>
    </lineage>
</organism>
<proteinExistence type="predicted"/>
<dbReference type="AlphaFoldDB" id="A0A430HQJ4"/>
<dbReference type="OrthoDB" id="8776455at2"/>
<dbReference type="InterPro" id="IPR054331">
    <property type="entry name" value="LiaF_TM"/>
</dbReference>
<keyword evidence="4" id="KW-1185">Reference proteome</keyword>
<dbReference type="EMBL" id="RXLQ01000003">
    <property type="protein sequence ID" value="RSZ59796.1"/>
    <property type="molecule type" value="Genomic_DNA"/>
</dbReference>
<protein>
    <recommendedName>
        <fullName evidence="2">LiaF transmembrane domain-containing protein</fullName>
    </recommendedName>
</protein>
<evidence type="ECO:0000313" key="4">
    <source>
        <dbReference type="Proteomes" id="UP000278085"/>
    </source>
</evidence>
<dbReference type="Pfam" id="PF22570">
    <property type="entry name" value="LiaF-TM"/>
    <property type="match status" value="1"/>
</dbReference>
<evidence type="ECO:0000313" key="3">
    <source>
        <dbReference type="EMBL" id="RSZ59796.1"/>
    </source>
</evidence>
<dbReference type="RefSeq" id="WP_126073158.1">
    <property type="nucleotide sequence ID" value="NZ_CP051166.1"/>
</dbReference>
<accession>A0A430HQJ4</accession>
<name>A0A430HQJ4_9BURK</name>
<feature type="transmembrane region" description="Helical" evidence="1">
    <location>
        <begin position="38"/>
        <end position="56"/>
    </location>
</feature>
<gene>
    <name evidence="3" type="ORF">EJB06_06255</name>
</gene>
<keyword evidence="1" id="KW-1133">Transmembrane helix</keyword>
<reference evidence="3 4" key="1">
    <citation type="submission" date="2018-12" db="EMBL/GenBank/DDBJ databases">
        <authorList>
            <person name="Yang E."/>
        </authorList>
    </citation>
    <scope>NUCLEOTIDE SEQUENCE [LARGE SCALE GENOMIC DNA]</scope>
    <source>
        <strain evidence="3 4">SOD</strain>
    </source>
</reference>
<evidence type="ECO:0000256" key="1">
    <source>
        <dbReference type="SAM" id="Phobius"/>
    </source>
</evidence>
<dbReference type="Proteomes" id="UP000278085">
    <property type="component" value="Unassembled WGS sequence"/>
</dbReference>